<organism evidence="3 4">
    <name type="scientific">Microlunatus soli</name>
    <dbReference type="NCBI Taxonomy" id="630515"/>
    <lineage>
        <taxon>Bacteria</taxon>
        <taxon>Bacillati</taxon>
        <taxon>Actinomycetota</taxon>
        <taxon>Actinomycetes</taxon>
        <taxon>Propionibacteriales</taxon>
        <taxon>Propionibacteriaceae</taxon>
        <taxon>Microlunatus</taxon>
    </lineage>
</organism>
<keyword evidence="1" id="KW-0812">Transmembrane</keyword>
<feature type="transmembrane region" description="Helical" evidence="1">
    <location>
        <begin position="262"/>
        <end position="285"/>
    </location>
</feature>
<dbReference type="STRING" id="630515.SAMN04489812_4527"/>
<keyword evidence="4" id="KW-1185">Reference proteome</keyword>
<feature type="transmembrane region" description="Helical" evidence="1">
    <location>
        <begin position="338"/>
        <end position="356"/>
    </location>
</feature>
<dbReference type="InterPro" id="IPR052529">
    <property type="entry name" value="Bact_Transport_Assoc"/>
</dbReference>
<dbReference type="Proteomes" id="UP000199103">
    <property type="component" value="Chromosome I"/>
</dbReference>
<feature type="transmembrane region" description="Helical" evidence="1">
    <location>
        <begin position="12"/>
        <end position="30"/>
    </location>
</feature>
<feature type="transmembrane region" description="Helical" evidence="1">
    <location>
        <begin position="121"/>
        <end position="138"/>
    </location>
</feature>
<dbReference type="EMBL" id="LT629772">
    <property type="protein sequence ID" value="SDT19598.1"/>
    <property type="molecule type" value="Genomic_DNA"/>
</dbReference>
<accession>A0A1H1YDJ9</accession>
<sequence length="402" mass="44112">MTPPAQRLRSLDVLRGLAILGTLGTNVWLFTNPYGLLGYLAAPIPPGTPAGWAAIGQVLQQLAQGKFLGLLTLMFGIGLEIQRRSAIRRGRPWPGRYPWRAALLLLDGVLHYVLVVEFDVLMGYAVTGAVVSYLVVTSDRAQRTWMIVTGSVHVLVISALTVLLITQPGTAAYPPMRTNVYAEGSWWDLLLLRVQNPGIFRLEPILITGYSIFMFLLGARLLRAGVLEPAGAMLRRRLMIIGGAGFVVDFVIQVVGGSDGVLFGRYTTAALVSLGLLALVTEIVLRTRAGWFSRRLEQIGRMALSSYVAQNLIASILCYGWGFGLATRMSDEWRVPGTMIIFAATAVLIALFAALWQLRFARGPVELAWTWCYDKINSGLDRVLSKPQPEREAVVSGSDRLR</sequence>
<dbReference type="AlphaFoldDB" id="A0A1H1YDJ9"/>
<evidence type="ECO:0000259" key="2">
    <source>
        <dbReference type="Pfam" id="PF04235"/>
    </source>
</evidence>
<reference evidence="3 4" key="1">
    <citation type="submission" date="2016-10" db="EMBL/GenBank/DDBJ databases">
        <authorList>
            <person name="de Groot N.N."/>
        </authorList>
    </citation>
    <scope>NUCLEOTIDE SEQUENCE [LARGE SCALE GENOMIC DNA]</scope>
    <source>
        <strain evidence="3 4">DSM 21800</strain>
    </source>
</reference>
<keyword evidence="1" id="KW-1133">Transmembrane helix</keyword>
<keyword evidence="1" id="KW-0472">Membrane</keyword>
<evidence type="ECO:0000313" key="4">
    <source>
        <dbReference type="Proteomes" id="UP000199103"/>
    </source>
</evidence>
<feature type="transmembrane region" description="Helical" evidence="1">
    <location>
        <begin position="238"/>
        <end position="256"/>
    </location>
</feature>
<gene>
    <name evidence="3" type="ORF">SAMN04489812_4527</name>
</gene>
<dbReference type="Pfam" id="PF04235">
    <property type="entry name" value="DUF418"/>
    <property type="match status" value="1"/>
</dbReference>
<dbReference type="RefSeq" id="WP_091527625.1">
    <property type="nucleotide sequence ID" value="NZ_LT629772.1"/>
</dbReference>
<dbReference type="OrthoDB" id="9807744at2"/>
<feature type="transmembrane region" description="Helical" evidence="1">
    <location>
        <begin position="306"/>
        <end position="326"/>
    </location>
</feature>
<evidence type="ECO:0000256" key="1">
    <source>
        <dbReference type="SAM" id="Phobius"/>
    </source>
</evidence>
<feature type="transmembrane region" description="Helical" evidence="1">
    <location>
        <begin position="145"/>
        <end position="166"/>
    </location>
</feature>
<proteinExistence type="predicted"/>
<dbReference type="InterPro" id="IPR007349">
    <property type="entry name" value="DUF418"/>
</dbReference>
<dbReference type="PANTHER" id="PTHR30590">
    <property type="entry name" value="INNER MEMBRANE PROTEIN"/>
    <property type="match status" value="1"/>
</dbReference>
<dbReference type="PANTHER" id="PTHR30590:SF2">
    <property type="entry name" value="INNER MEMBRANE PROTEIN"/>
    <property type="match status" value="1"/>
</dbReference>
<evidence type="ECO:0000313" key="3">
    <source>
        <dbReference type="EMBL" id="SDT19598.1"/>
    </source>
</evidence>
<feature type="domain" description="DUF418" evidence="2">
    <location>
        <begin position="224"/>
        <end position="371"/>
    </location>
</feature>
<name>A0A1H1YDJ9_9ACTN</name>
<protein>
    <recommendedName>
        <fullName evidence="2">DUF418 domain-containing protein</fullName>
    </recommendedName>
</protein>
<feature type="transmembrane region" description="Helical" evidence="1">
    <location>
        <begin position="198"/>
        <end position="217"/>
    </location>
</feature>